<organism evidence="2 3">
    <name type="scientific">Acidianus manzaensis</name>
    <dbReference type="NCBI Taxonomy" id="282676"/>
    <lineage>
        <taxon>Archaea</taxon>
        <taxon>Thermoproteota</taxon>
        <taxon>Thermoprotei</taxon>
        <taxon>Sulfolobales</taxon>
        <taxon>Sulfolobaceae</taxon>
        <taxon>Acidianus</taxon>
    </lineage>
</organism>
<dbReference type="OrthoDB" id="33805at2157"/>
<dbReference type="AlphaFoldDB" id="A0A1W6JYH3"/>
<dbReference type="STRING" id="282676.B6F84_03975"/>
<gene>
    <name evidence="2" type="ORF">B6F84_03975</name>
</gene>
<reference evidence="2 3" key="1">
    <citation type="submission" date="2017-03" db="EMBL/GenBank/DDBJ databases">
        <title>Sulfur activation and transportation mechanism of thermophilic Archaea Acidianus manzaensis YN-25.</title>
        <authorList>
            <person name="Ma Y."/>
            <person name="Yang Y."/>
            <person name="Xia J."/>
        </authorList>
    </citation>
    <scope>NUCLEOTIDE SEQUENCE [LARGE SCALE GENOMIC DNA]</scope>
    <source>
        <strain evidence="2 3">YN-25</strain>
    </source>
</reference>
<evidence type="ECO:0000256" key="1">
    <source>
        <dbReference type="SAM" id="Phobius"/>
    </source>
</evidence>
<dbReference type="RefSeq" id="WP_148691031.1">
    <property type="nucleotide sequence ID" value="NZ_CP020477.1"/>
</dbReference>
<dbReference type="KEGG" id="aman:B6F84_03975"/>
<dbReference type="EMBL" id="CP020477">
    <property type="protein sequence ID" value="ARM75270.1"/>
    <property type="molecule type" value="Genomic_DNA"/>
</dbReference>
<evidence type="ECO:0000313" key="3">
    <source>
        <dbReference type="Proteomes" id="UP000193404"/>
    </source>
</evidence>
<keyword evidence="1" id="KW-1133">Transmembrane helix</keyword>
<protein>
    <submittedName>
        <fullName evidence="2">Uncharacterized protein</fullName>
    </submittedName>
</protein>
<keyword evidence="1" id="KW-0472">Membrane</keyword>
<accession>A0A1W6JYH3</accession>
<dbReference type="Proteomes" id="UP000193404">
    <property type="component" value="Chromosome"/>
</dbReference>
<proteinExistence type="predicted"/>
<keyword evidence="3" id="KW-1185">Reference proteome</keyword>
<evidence type="ECO:0000313" key="2">
    <source>
        <dbReference type="EMBL" id="ARM75270.1"/>
    </source>
</evidence>
<sequence>MKITQICTCSILTLVGLVLLITGIIGGISYFKYSPDAPIYLGILLLSVSAVSWSINTSKPKEM</sequence>
<name>A0A1W6JYH3_9CREN</name>
<feature type="transmembrane region" description="Helical" evidence="1">
    <location>
        <begin position="37"/>
        <end position="55"/>
    </location>
</feature>
<keyword evidence="1" id="KW-0812">Transmembrane</keyword>
<feature type="transmembrane region" description="Helical" evidence="1">
    <location>
        <begin position="12"/>
        <end position="31"/>
    </location>
</feature>
<dbReference type="GeneID" id="41590049"/>